<accession>A0A8R7U836</accession>
<reference evidence="3" key="1">
    <citation type="journal article" date="2013" name="Nature">
        <title>Draft genome of the wheat A-genome progenitor Triticum urartu.</title>
        <authorList>
            <person name="Ling H.Q."/>
            <person name="Zhao S."/>
            <person name="Liu D."/>
            <person name="Wang J."/>
            <person name="Sun H."/>
            <person name="Zhang C."/>
            <person name="Fan H."/>
            <person name="Li D."/>
            <person name="Dong L."/>
            <person name="Tao Y."/>
            <person name="Gao C."/>
            <person name="Wu H."/>
            <person name="Li Y."/>
            <person name="Cui Y."/>
            <person name="Guo X."/>
            <person name="Zheng S."/>
            <person name="Wang B."/>
            <person name="Yu K."/>
            <person name="Liang Q."/>
            <person name="Yang W."/>
            <person name="Lou X."/>
            <person name="Chen J."/>
            <person name="Feng M."/>
            <person name="Jian J."/>
            <person name="Zhang X."/>
            <person name="Luo G."/>
            <person name="Jiang Y."/>
            <person name="Liu J."/>
            <person name="Wang Z."/>
            <person name="Sha Y."/>
            <person name="Zhang B."/>
            <person name="Wu H."/>
            <person name="Tang D."/>
            <person name="Shen Q."/>
            <person name="Xue P."/>
            <person name="Zou S."/>
            <person name="Wang X."/>
            <person name="Liu X."/>
            <person name="Wang F."/>
            <person name="Yang Y."/>
            <person name="An X."/>
            <person name="Dong Z."/>
            <person name="Zhang K."/>
            <person name="Zhang X."/>
            <person name="Luo M.C."/>
            <person name="Dvorak J."/>
            <person name="Tong Y."/>
            <person name="Wang J."/>
            <person name="Yang H."/>
            <person name="Li Z."/>
            <person name="Wang D."/>
            <person name="Zhang A."/>
            <person name="Wang J."/>
        </authorList>
    </citation>
    <scope>NUCLEOTIDE SEQUENCE</scope>
    <source>
        <strain evidence="3">cv. G1812</strain>
    </source>
</reference>
<evidence type="ECO:0000256" key="1">
    <source>
        <dbReference type="SAM" id="MobiDB-lite"/>
    </source>
</evidence>
<name>A0A8R7U836_TRIUA</name>
<evidence type="ECO:0000313" key="2">
    <source>
        <dbReference type="EnsemblPlants" id="TuG1812G0400002220.01.T01.cds303868"/>
    </source>
</evidence>
<sequence length="139" mass="14856">MTSQRSLLLGSPCLVIHRKEIQKSQWDTFLGMTRSSMVFRLGFHPRHDSSRLKNSGRCSSNPSAVAAASSLLSISATAAAAASFLADLSASSASRLFLDESFLRSPPGIDLERASDRDAVSTRRASSADTLPRVAGSRT</sequence>
<dbReference type="AlphaFoldDB" id="A0A8R7U836"/>
<dbReference type="EnsemblPlants" id="TuG1812G0400002220.01.T01">
    <property type="protein sequence ID" value="TuG1812G0400002220.01.T01.cds303868"/>
    <property type="gene ID" value="TuG1812G0400002220.01"/>
</dbReference>
<dbReference type="Gramene" id="TuG1812G0400002220.01.T01">
    <property type="protein sequence ID" value="TuG1812G0400002220.01.T01.cds303868"/>
    <property type="gene ID" value="TuG1812G0400002220.01"/>
</dbReference>
<dbReference type="Proteomes" id="UP000015106">
    <property type="component" value="Chromosome 4"/>
</dbReference>
<proteinExistence type="predicted"/>
<feature type="region of interest" description="Disordered" evidence="1">
    <location>
        <begin position="113"/>
        <end position="139"/>
    </location>
</feature>
<evidence type="ECO:0000313" key="3">
    <source>
        <dbReference type="Proteomes" id="UP000015106"/>
    </source>
</evidence>
<organism evidence="2 3">
    <name type="scientific">Triticum urartu</name>
    <name type="common">Red wild einkorn</name>
    <name type="synonym">Crithodium urartu</name>
    <dbReference type="NCBI Taxonomy" id="4572"/>
    <lineage>
        <taxon>Eukaryota</taxon>
        <taxon>Viridiplantae</taxon>
        <taxon>Streptophyta</taxon>
        <taxon>Embryophyta</taxon>
        <taxon>Tracheophyta</taxon>
        <taxon>Spermatophyta</taxon>
        <taxon>Magnoliopsida</taxon>
        <taxon>Liliopsida</taxon>
        <taxon>Poales</taxon>
        <taxon>Poaceae</taxon>
        <taxon>BOP clade</taxon>
        <taxon>Pooideae</taxon>
        <taxon>Triticodae</taxon>
        <taxon>Triticeae</taxon>
        <taxon>Triticinae</taxon>
        <taxon>Triticum</taxon>
    </lineage>
</organism>
<keyword evidence="3" id="KW-1185">Reference proteome</keyword>
<reference evidence="2" key="3">
    <citation type="submission" date="2022-06" db="UniProtKB">
        <authorList>
            <consortium name="EnsemblPlants"/>
        </authorList>
    </citation>
    <scope>IDENTIFICATION</scope>
</reference>
<protein>
    <submittedName>
        <fullName evidence="2">Uncharacterized protein</fullName>
    </submittedName>
</protein>
<reference evidence="2" key="2">
    <citation type="submission" date="2018-03" db="EMBL/GenBank/DDBJ databases">
        <title>The Triticum urartu genome reveals the dynamic nature of wheat genome evolution.</title>
        <authorList>
            <person name="Ling H."/>
            <person name="Ma B."/>
            <person name="Shi X."/>
            <person name="Liu H."/>
            <person name="Dong L."/>
            <person name="Sun H."/>
            <person name="Cao Y."/>
            <person name="Gao Q."/>
            <person name="Zheng S."/>
            <person name="Li Y."/>
            <person name="Yu Y."/>
            <person name="Du H."/>
            <person name="Qi M."/>
            <person name="Li Y."/>
            <person name="Yu H."/>
            <person name="Cui Y."/>
            <person name="Wang N."/>
            <person name="Chen C."/>
            <person name="Wu H."/>
            <person name="Zhao Y."/>
            <person name="Zhang J."/>
            <person name="Li Y."/>
            <person name="Zhou W."/>
            <person name="Zhang B."/>
            <person name="Hu W."/>
            <person name="Eijk M."/>
            <person name="Tang J."/>
            <person name="Witsenboer H."/>
            <person name="Zhao S."/>
            <person name="Li Z."/>
            <person name="Zhang A."/>
            <person name="Wang D."/>
            <person name="Liang C."/>
        </authorList>
    </citation>
    <scope>NUCLEOTIDE SEQUENCE [LARGE SCALE GENOMIC DNA]</scope>
    <source>
        <strain evidence="2">cv. G1812</strain>
    </source>
</reference>